<evidence type="ECO:0000256" key="3">
    <source>
        <dbReference type="ARBA" id="ARBA00022801"/>
    </source>
</evidence>
<feature type="short sequence motif" description="Q motif" evidence="6">
    <location>
        <begin position="152"/>
        <end position="180"/>
    </location>
</feature>
<keyword evidence="2" id="KW-0547">Nucleotide-binding</keyword>
<dbReference type="AlphaFoldDB" id="A0A8B6G774"/>
<dbReference type="OrthoDB" id="10265785at2759"/>
<organism evidence="9 10">
    <name type="scientific">Mytilus galloprovincialis</name>
    <name type="common">Mediterranean mussel</name>
    <dbReference type="NCBI Taxonomy" id="29158"/>
    <lineage>
        <taxon>Eukaryota</taxon>
        <taxon>Metazoa</taxon>
        <taxon>Spiralia</taxon>
        <taxon>Lophotrochozoa</taxon>
        <taxon>Mollusca</taxon>
        <taxon>Bivalvia</taxon>
        <taxon>Autobranchia</taxon>
        <taxon>Pteriomorphia</taxon>
        <taxon>Mytilida</taxon>
        <taxon>Mytiloidea</taxon>
        <taxon>Mytilidae</taxon>
        <taxon>Mytilinae</taxon>
        <taxon>Mytilus</taxon>
    </lineage>
</organism>
<feature type="region of interest" description="Disordered" evidence="7">
    <location>
        <begin position="73"/>
        <end position="117"/>
    </location>
</feature>
<comment type="caution">
    <text evidence="9">The sequence shown here is derived from an EMBL/GenBank/DDBJ whole genome shotgun (WGS) entry which is preliminary data.</text>
</comment>
<dbReference type="GO" id="GO:0003724">
    <property type="term" value="F:RNA helicase activity"/>
    <property type="evidence" value="ECO:0007669"/>
    <property type="project" value="UniProtKB-EC"/>
</dbReference>
<evidence type="ECO:0000313" key="9">
    <source>
        <dbReference type="EMBL" id="VDI59793.1"/>
    </source>
</evidence>
<dbReference type="EMBL" id="UYJE01007979">
    <property type="protein sequence ID" value="VDI59793.1"/>
    <property type="molecule type" value="Genomic_DNA"/>
</dbReference>
<evidence type="ECO:0000259" key="8">
    <source>
        <dbReference type="PROSITE" id="PS51195"/>
    </source>
</evidence>
<reference evidence="9" key="1">
    <citation type="submission" date="2018-11" db="EMBL/GenBank/DDBJ databases">
        <authorList>
            <person name="Alioto T."/>
            <person name="Alioto T."/>
        </authorList>
    </citation>
    <scope>NUCLEOTIDE SEQUENCE</scope>
</reference>
<keyword evidence="4 9" id="KW-0347">Helicase</keyword>
<protein>
    <recommendedName>
        <fullName evidence="1">RNA helicase</fullName>
        <ecNumber evidence="1">3.6.4.13</ecNumber>
    </recommendedName>
</protein>
<keyword evidence="5" id="KW-0067">ATP-binding</keyword>
<gene>
    <name evidence="9" type="ORF">MGAL_10B010977</name>
</gene>
<dbReference type="InterPro" id="IPR011545">
    <property type="entry name" value="DEAD/DEAH_box_helicase_dom"/>
</dbReference>
<name>A0A8B6G774_MYTGA</name>
<evidence type="ECO:0000256" key="2">
    <source>
        <dbReference type="ARBA" id="ARBA00022741"/>
    </source>
</evidence>
<dbReference type="InterPro" id="IPR014014">
    <property type="entry name" value="RNA_helicase_DEAD_Q_motif"/>
</dbReference>
<dbReference type="PANTHER" id="PTHR47958">
    <property type="entry name" value="ATP-DEPENDENT RNA HELICASE DBP3"/>
    <property type="match status" value="1"/>
</dbReference>
<keyword evidence="10" id="KW-1185">Reference proteome</keyword>
<dbReference type="GO" id="GO:0016787">
    <property type="term" value="F:hydrolase activity"/>
    <property type="evidence" value="ECO:0007669"/>
    <property type="project" value="UniProtKB-KW"/>
</dbReference>
<evidence type="ECO:0000313" key="10">
    <source>
        <dbReference type="Proteomes" id="UP000596742"/>
    </source>
</evidence>
<dbReference type="InterPro" id="IPR027417">
    <property type="entry name" value="P-loop_NTPase"/>
</dbReference>
<evidence type="ECO:0000256" key="6">
    <source>
        <dbReference type="PROSITE-ProRule" id="PRU00552"/>
    </source>
</evidence>
<sequence length="291" mass="31757">MVWAKIEIKGSRSLYISSFYNPTTSDDQSLECENRKIESGGETKISQIKMADLDWGASVDEQEQKLTAKVDNLKITKPTKPETVNGAGSAASGEPKSTPDPGGAAEGGPEDGGNTKEDESLLRKLIHSKLISSKANLEVLQKDPNSPLYSVKTFEALNLKKELLEGVYKMGFTAPSKIQETALPTLLADPPVNMIAQSQSGTGKTAAFVLTMLSRVDISKDYPQCLCLAPTYELALQIGQNVEQMGQKMTGLRISYAVRGERGCERITRFIDQIPKNFLGRLIKEPLWTAS</sequence>
<evidence type="ECO:0000256" key="5">
    <source>
        <dbReference type="ARBA" id="ARBA00022840"/>
    </source>
</evidence>
<dbReference type="SUPFAM" id="SSF52540">
    <property type="entry name" value="P-loop containing nucleoside triphosphate hydrolases"/>
    <property type="match status" value="1"/>
</dbReference>
<dbReference type="Proteomes" id="UP000596742">
    <property type="component" value="Unassembled WGS sequence"/>
</dbReference>
<dbReference type="GO" id="GO:0003676">
    <property type="term" value="F:nucleic acid binding"/>
    <property type="evidence" value="ECO:0007669"/>
    <property type="project" value="InterPro"/>
</dbReference>
<accession>A0A8B6G774</accession>
<dbReference type="EC" id="3.6.4.13" evidence="1"/>
<dbReference type="Pfam" id="PF00270">
    <property type="entry name" value="DEAD"/>
    <property type="match status" value="1"/>
</dbReference>
<dbReference type="PROSITE" id="PS51195">
    <property type="entry name" value="Q_MOTIF"/>
    <property type="match status" value="1"/>
</dbReference>
<evidence type="ECO:0000256" key="1">
    <source>
        <dbReference type="ARBA" id="ARBA00012552"/>
    </source>
</evidence>
<proteinExistence type="predicted"/>
<feature type="domain" description="DEAD-box RNA helicase Q" evidence="8">
    <location>
        <begin position="152"/>
        <end position="180"/>
    </location>
</feature>
<evidence type="ECO:0000256" key="7">
    <source>
        <dbReference type="SAM" id="MobiDB-lite"/>
    </source>
</evidence>
<evidence type="ECO:0000256" key="4">
    <source>
        <dbReference type="ARBA" id="ARBA00022806"/>
    </source>
</evidence>
<keyword evidence="3 9" id="KW-0378">Hydrolase</keyword>
<dbReference type="GO" id="GO:0005524">
    <property type="term" value="F:ATP binding"/>
    <property type="evidence" value="ECO:0007669"/>
    <property type="project" value="UniProtKB-KW"/>
</dbReference>
<dbReference type="Gene3D" id="3.40.50.300">
    <property type="entry name" value="P-loop containing nucleotide triphosphate hydrolases"/>
    <property type="match status" value="1"/>
</dbReference>